<name>A0A498H238_9EURY</name>
<dbReference type="AlphaFoldDB" id="A0A498H238"/>
<evidence type="ECO:0000313" key="1">
    <source>
        <dbReference type="EMBL" id="RXE56487.1"/>
    </source>
</evidence>
<protein>
    <submittedName>
        <fullName evidence="1">Uncharacterized protein</fullName>
    </submittedName>
</protein>
<dbReference type="EMBL" id="LHQS01000002">
    <property type="protein sequence ID" value="RXE56487.1"/>
    <property type="molecule type" value="Genomic_DNA"/>
</dbReference>
<dbReference type="RefSeq" id="WP_128693257.1">
    <property type="nucleotide sequence ID" value="NZ_LHQS01000002.1"/>
</dbReference>
<comment type="caution">
    <text evidence="1">The sequence shown here is derived from an EMBL/GenBank/DDBJ whole genome shotgun (WGS) entry which is preliminary data.</text>
</comment>
<keyword evidence="2" id="KW-1185">Reference proteome</keyword>
<dbReference type="Proteomes" id="UP000290932">
    <property type="component" value="Unassembled WGS sequence"/>
</dbReference>
<gene>
    <name evidence="1" type="ORF">ABH15_04790</name>
</gene>
<accession>A0A498H238</accession>
<dbReference type="OrthoDB" id="107073at2157"/>
<proteinExistence type="predicted"/>
<organism evidence="1 2">
    <name type="scientific">Methanoculleus taiwanensis</name>
    <dbReference type="NCBI Taxonomy" id="1550565"/>
    <lineage>
        <taxon>Archaea</taxon>
        <taxon>Methanobacteriati</taxon>
        <taxon>Methanobacteriota</taxon>
        <taxon>Stenosarchaea group</taxon>
        <taxon>Methanomicrobia</taxon>
        <taxon>Methanomicrobiales</taxon>
        <taxon>Methanomicrobiaceae</taxon>
        <taxon>Methanoculleus</taxon>
    </lineage>
</organism>
<reference evidence="1 2" key="1">
    <citation type="journal article" date="2015" name="Int. J. Syst. Evol. Microbiol.">
        <title>Methanoculleus taiwanensis sp. nov., a methanogen isolated from deep marine sediment at the deformation front area near Taiwan.</title>
        <authorList>
            <person name="Weng C.Y."/>
            <person name="Chen S.C."/>
            <person name="Lai M.C."/>
            <person name="Wu S.Y."/>
            <person name="Lin S."/>
            <person name="Yang T.F."/>
            <person name="Chen P.C."/>
        </authorList>
    </citation>
    <scope>NUCLEOTIDE SEQUENCE [LARGE SCALE GENOMIC DNA]</scope>
    <source>
        <strain evidence="1 2">CYW4</strain>
    </source>
</reference>
<sequence length="102" mass="11390">MANVQEQMKEGEMGPVSFSCYRVNPGERGIPEEDMNTYSVVVLLPDGKFVHQIVWARHPEDVADSIRVPEGTRVIMTRMADLFVWDSGQVGVEREQEAAAAP</sequence>
<evidence type="ECO:0000313" key="2">
    <source>
        <dbReference type="Proteomes" id="UP000290932"/>
    </source>
</evidence>